<evidence type="ECO:0000259" key="2">
    <source>
        <dbReference type="SMART" id="SM00014"/>
    </source>
</evidence>
<dbReference type="EMBL" id="BJYS01000032">
    <property type="protein sequence ID" value="GEO06227.1"/>
    <property type="molecule type" value="Genomic_DNA"/>
</dbReference>
<evidence type="ECO:0000313" key="3">
    <source>
        <dbReference type="EMBL" id="GEO06227.1"/>
    </source>
</evidence>
<accession>A0A512B365</accession>
<dbReference type="SMART" id="SM00014">
    <property type="entry name" value="acidPPc"/>
    <property type="match status" value="1"/>
</dbReference>
<keyword evidence="4" id="KW-1185">Reference proteome</keyword>
<protein>
    <recommendedName>
        <fullName evidence="2">Phosphatidic acid phosphatase type 2/haloperoxidase domain-containing protein</fullName>
    </recommendedName>
</protein>
<reference evidence="3 4" key="1">
    <citation type="submission" date="2019-07" db="EMBL/GenBank/DDBJ databases">
        <title>Whole genome shotgun sequence of Adhaeribacter aerolatus NBRC 106133.</title>
        <authorList>
            <person name="Hosoyama A."/>
            <person name="Uohara A."/>
            <person name="Ohji S."/>
            <person name="Ichikawa N."/>
        </authorList>
    </citation>
    <scope>NUCLEOTIDE SEQUENCE [LARGE SCALE GENOMIC DNA]</scope>
    <source>
        <strain evidence="3 4">NBRC 106133</strain>
    </source>
</reference>
<dbReference type="OrthoDB" id="9806134at2"/>
<name>A0A512B365_9BACT</name>
<keyword evidence="1" id="KW-1133">Transmembrane helix</keyword>
<dbReference type="InterPro" id="IPR036938">
    <property type="entry name" value="PAP2/HPO_sf"/>
</dbReference>
<feature type="transmembrane region" description="Helical" evidence="1">
    <location>
        <begin position="197"/>
        <end position="214"/>
    </location>
</feature>
<organism evidence="3 4">
    <name type="scientific">Adhaeribacter aerolatus</name>
    <dbReference type="NCBI Taxonomy" id="670289"/>
    <lineage>
        <taxon>Bacteria</taxon>
        <taxon>Pseudomonadati</taxon>
        <taxon>Bacteroidota</taxon>
        <taxon>Cytophagia</taxon>
        <taxon>Cytophagales</taxon>
        <taxon>Hymenobacteraceae</taxon>
        <taxon>Adhaeribacter</taxon>
    </lineage>
</organism>
<keyword evidence="1" id="KW-0812">Transmembrane</keyword>
<dbReference type="AlphaFoldDB" id="A0A512B365"/>
<proteinExistence type="predicted"/>
<dbReference type="SUPFAM" id="SSF48317">
    <property type="entry name" value="Acid phosphatase/Vanadium-dependent haloperoxidase"/>
    <property type="match status" value="1"/>
</dbReference>
<sequence>MKNKLLLLFTLFQISITTYGQNNSPYKTNLKVDLPVTIAGMGLSGLGVYFISQKDRIPDAQALTLSRSKNEVNSFDRFSAGYYSESAKKTSDIPFYGSFVAPLALLLDKDVYQNAPQVFLLYAETMSVTGTLFAMTAGLVDRKRPLVYGTEAPLKERTSKNARNAFFAGHPAATASATFFLAKVFHDFNPDSPARPFVWGVAAAVPATVGYLRLRAGKHFLSDVITGYTIGTTVGILVPQLHKKGDANGLSITPVTIPVLDGVTNGVALNYKF</sequence>
<dbReference type="CDD" id="cd01610">
    <property type="entry name" value="PAP2_like"/>
    <property type="match status" value="1"/>
</dbReference>
<feature type="domain" description="Phosphatidic acid phosphatase type 2/haloperoxidase" evidence="2">
    <location>
        <begin position="119"/>
        <end position="239"/>
    </location>
</feature>
<evidence type="ECO:0000256" key="1">
    <source>
        <dbReference type="SAM" id="Phobius"/>
    </source>
</evidence>
<gene>
    <name evidence="3" type="ORF">AAE02nite_38910</name>
</gene>
<feature type="transmembrane region" description="Helical" evidence="1">
    <location>
        <begin position="36"/>
        <end position="52"/>
    </location>
</feature>
<dbReference type="Proteomes" id="UP000321532">
    <property type="component" value="Unassembled WGS sequence"/>
</dbReference>
<dbReference type="InterPro" id="IPR000326">
    <property type="entry name" value="PAP2/HPO"/>
</dbReference>
<dbReference type="Gene3D" id="1.20.144.10">
    <property type="entry name" value="Phosphatidic acid phosphatase type 2/haloperoxidase"/>
    <property type="match status" value="1"/>
</dbReference>
<dbReference type="RefSeq" id="WP_146901802.1">
    <property type="nucleotide sequence ID" value="NZ_BJYS01000032.1"/>
</dbReference>
<comment type="caution">
    <text evidence="3">The sequence shown here is derived from an EMBL/GenBank/DDBJ whole genome shotgun (WGS) entry which is preliminary data.</text>
</comment>
<dbReference type="Pfam" id="PF01569">
    <property type="entry name" value="PAP2"/>
    <property type="match status" value="1"/>
</dbReference>
<evidence type="ECO:0000313" key="4">
    <source>
        <dbReference type="Proteomes" id="UP000321532"/>
    </source>
</evidence>
<keyword evidence="1" id="KW-0472">Membrane</keyword>